<comment type="caution">
    <text evidence="1">The sequence shown here is derived from an EMBL/GenBank/DDBJ whole genome shotgun (WGS) entry which is preliminary data.</text>
</comment>
<name>A0ACB5TFT4_CANBO</name>
<reference evidence="1" key="1">
    <citation type="submission" date="2023-04" db="EMBL/GenBank/DDBJ databases">
        <title>Candida boidinii NBRC 1967.</title>
        <authorList>
            <person name="Ichikawa N."/>
            <person name="Sato H."/>
            <person name="Tonouchi N."/>
        </authorList>
    </citation>
    <scope>NUCLEOTIDE SEQUENCE</scope>
    <source>
        <strain evidence="1">NBRC 1967</strain>
    </source>
</reference>
<keyword evidence="2" id="KW-1185">Reference proteome</keyword>
<dbReference type="Proteomes" id="UP001165101">
    <property type="component" value="Unassembled WGS sequence"/>
</dbReference>
<organism evidence="1 2">
    <name type="scientific">Candida boidinii</name>
    <name type="common">Yeast</name>
    <dbReference type="NCBI Taxonomy" id="5477"/>
    <lineage>
        <taxon>Eukaryota</taxon>
        <taxon>Fungi</taxon>
        <taxon>Dikarya</taxon>
        <taxon>Ascomycota</taxon>
        <taxon>Saccharomycotina</taxon>
        <taxon>Pichiomycetes</taxon>
        <taxon>Pichiales</taxon>
        <taxon>Pichiaceae</taxon>
        <taxon>Ogataea</taxon>
        <taxon>Ogataea/Candida clade</taxon>
    </lineage>
</organism>
<gene>
    <name evidence="1" type="ORF">Cboi01_000063200</name>
</gene>
<sequence>MDAFQQLLDEESLSQLTNEFEILHLLYHRNKNQHHSSIWWSNFSVLHRKLRVILLDLIDINEVLTKKTISKIPASQRNPFKSGKSKKITAKTSNTSSADNNINRKKKLNNKDCKSILNHKKKEILHVAKYLIVNKIPKCYNDLYSIIELGQYITLGFALIGLVSKIYYILQRIEGLEKVDKNKKLSIKNKKKDKIDDALSEEVGEMITILDDDDDAPVLQDNEKQSKLSKAKKKEKESKAKKESKGNFLDDLFGNAPAASSSSKKRKRSKEDGSADPDKTKTKKSKDKKIKKKKPSSAGSYMDSLFD</sequence>
<dbReference type="EMBL" id="BSXV01000179">
    <property type="protein sequence ID" value="GME87919.1"/>
    <property type="molecule type" value="Genomic_DNA"/>
</dbReference>
<proteinExistence type="predicted"/>
<protein>
    <submittedName>
        <fullName evidence="1">Unnamed protein product</fullName>
    </submittedName>
</protein>
<evidence type="ECO:0000313" key="2">
    <source>
        <dbReference type="Proteomes" id="UP001165101"/>
    </source>
</evidence>
<accession>A0ACB5TFT4</accession>
<evidence type="ECO:0000313" key="1">
    <source>
        <dbReference type="EMBL" id="GME87919.1"/>
    </source>
</evidence>